<evidence type="ECO:0000256" key="11">
    <source>
        <dbReference type="RuleBase" id="RU361274"/>
    </source>
</evidence>
<dbReference type="CDD" id="cd16833">
    <property type="entry name" value="YfiH"/>
    <property type="match status" value="1"/>
</dbReference>
<evidence type="ECO:0000256" key="10">
    <source>
        <dbReference type="ARBA" id="ARBA00049893"/>
    </source>
</evidence>
<evidence type="ECO:0000256" key="6">
    <source>
        <dbReference type="ARBA" id="ARBA00022801"/>
    </source>
</evidence>
<comment type="catalytic activity">
    <reaction evidence="8">
        <text>adenosine + H2O + H(+) = inosine + NH4(+)</text>
        <dbReference type="Rhea" id="RHEA:24408"/>
        <dbReference type="ChEBI" id="CHEBI:15377"/>
        <dbReference type="ChEBI" id="CHEBI:15378"/>
        <dbReference type="ChEBI" id="CHEBI:16335"/>
        <dbReference type="ChEBI" id="CHEBI:17596"/>
        <dbReference type="ChEBI" id="CHEBI:28938"/>
        <dbReference type="EC" id="3.5.4.4"/>
    </reaction>
    <physiologicalReaction direction="left-to-right" evidence="8">
        <dbReference type="Rhea" id="RHEA:24409"/>
    </physiologicalReaction>
</comment>
<sequence length="265" mass="30029">MVTDELTANWQWKILKGSPYLTCSLLSKWTHGFFTRSFYPLFPEEIGKFFHLNITNYQLKQVHSNLILSSDEIDKFSLNSRLLLGDGIISNKKEQALWVASADCVPILIGDCKTGYVAAVHAGWKGTAQRVVPEAIIRLQAWGSSIENLYVAMGPAISGRVYQVSETVATKILTSLFNNKKAYDINDMLEFLHNTPNIPVFFDHIKNKFYISIAQVNQIQLEQLGVQKNKISIAPYCTYQSSSNFFSYRRTNAKQIQWSGIISDT</sequence>
<keyword evidence="4" id="KW-0808">Transferase</keyword>
<evidence type="ECO:0000256" key="5">
    <source>
        <dbReference type="ARBA" id="ARBA00022723"/>
    </source>
</evidence>
<dbReference type="PANTHER" id="PTHR30616">
    <property type="entry name" value="UNCHARACTERIZED PROTEIN YFIH"/>
    <property type="match status" value="1"/>
</dbReference>
<evidence type="ECO:0000256" key="3">
    <source>
        <dbReference type="ARBA" id="ARBA00007353"/>
    </source>
</evidence>
<gene>
    <name evidence="12" type="ORF">ucyna2_00092</name>
</gene>
<evidence type="ECO:0000256" key="9">
    <source>
        <dbReference type="ARBA" id="ARBA00048968"/>
    </source>
</evidence>
<accession>A0A086CIM0</accession>
<comment type="similarity">
    <text evidence="3 11">Belongs to the purine nucleoside phosphorylase YfiH/LACC1 family.</text>
</comment>
<dbReference type="SUPFAM" id="SSF64438">
    <property type="entry name" value="CNF1/YfiH-like putative cysteine hydrolases"/>
    <property type="match status" value="1"/>
</dbReference>
<dbReference type="PANTHER" id="PTHR30616:SF2">
    <property type="entry name" value="PURINE NUCLEOSIDE PHOSPHORYLASE LACC1"/>
    <property type="match status" value="1"/>
</dbReference>
<keyword evidence="5" id="KW-0479">Metal-binding</keyword>
<organism evidence="12 13">
    <name type="scientific">Candidatus Atelocyanobacterium thalassa isolate SIO64986</name>
    <dbReference type="NCBI Taxonomy" id="1527444"/>
    <lineage>
        <taxon>Bacteria</taxon>
        <taxon>Bacillati</taxon>
        <taxon>Cyanobacteriota</taxon>
        <taxon>Cyanophyceae</taxon>
        <taxon>Oscillatoriophycideae</taxon>
        <taxon>Chroococcales</taxon>
        <taxon>Aphanothecaceae</taxon>
        <taxon>Candidatus Atelocyanobacterium</taxon>
        <taxon>Candidatus Atelocyanobacterium thalassae</taxon>
    </lineage>
</organism>
<evidence type="ECO:0000313" key="12">
    <source>
        <dbReference type="EMBL" id="KFF42034.1"/>
    </source>
</evidence>
<comment type="function">
    <text evidence="2">Purine nucleoside enzyme that catalyzes the phosphorolysis of adenosine and inosine nucleosides, yielding D-ribose 1-phosphate and the respective free bases, adenine and hypoxanthine. Also catalyzes the phosphorolysis of S-methyl-5'-thioadenosine into adenine and S-methyl-5-thio-alpha-D-ribose 1-phosphate. Also has adenosine deaminase activity.</text>
</comment>
<dbReference type="GO" id="GO:0016787">
    <property type="term" value="F:hydrolase activity"/>
    <property type="evidence" value="ECO:0007669"/>
    <property type="project" value="UniProtKB-KW"/>
</dbReference>
<dbReference type="InterPro" id="IPR003730">
    <property type="entry name" value="Cu_polyphenol_OxRdtase"/>
</dbReference>
<comment type="catalytic activity">
    <reaction evidence="1">
        <text>inosine + phosphate = alpha-D-ribose 1-phosphate + hypoxanthine</text>
        <dbReference type="Rhea" id="RHEA:27646"/>
        <dbReference type="ChEBI" id="CHEBI:17368"/>
        <dbReference type="ChEBI" id="CHEBI:17596"/>
        <dbReference type="ChEBI" id="CHEBI:43474"/>
        <dbReference type="ChEBI" id="CHEBI:57720"/>
        <dbReference type="EC" id="2.4.2.1"/>
    </reaction>
    <physiologicalReaction direction="left-to-right" evidence="1">
        <dbReference type="Rhea" id="RHEA:27647"/>
    </physiologicalReaction>
</comment>
<comment type="caution">
    <text evidence="12">The sequence shown here is derived from an EMBL/GenBank/DDBJ whole genome shotgun (WGS) entry which is preliminary data.</text>
</comment>
<comment type="catalytic activity">
    <reaction evidence="10">
        <text>S-methyl-5'-thioadenosine + phosphate = 5-(methylsulfanyl)-alpha-D-ribose 1-phosphate + adenine</text>
        <dbReference type="Rhea" id="RHEA:11852"/>
        <dbReference type="ChEBI" id="CHEBI:16708"/>
        <dbReference type="ChEBI" id="CHEBI:17509"/>
        <dbReference type="ChEBI" id="CHEBI:43474"/>
        <dbReference type="ChEBI" id="CHEBI:58533"/>
        <dbReference type="EC" id="2.4.2.28"/>
    </reaction>
    <physiologicalReaction direction="left-to-right" evidence="10">
        <dbReference type="Rhea" id="RHEA:11853"/>
    </physiologicalReaction>
</comment>
<evidence type="ECO:0000313" key="13">
    <source>
        <dbReference type="Proteomes" id="UP000028922"/>
    </source>
</evidence>
<dbReference type="InterPro" id="IPR038371">
    <property type="entry name" value="Cu_polyphenol_OxRdtase_sf"/>
</dbReference>
<keyword evidence="6" id="KW-0378">Hydrolase</keyword>
<evidence type="ECO:0000256" key="2">
    <source>
        <dbReference type="ARBA" id="ARBA00003215"/>
    </source>
</evidence>
<reference evidence="12 13" key="1">
    <citation type="submission" date="2014-08" db="EMBL/GenBank/DDBJ databases">
        <title>Comparative genomics reveals surprising divergence of two closely related strains of uncultivated UCYN-A cyanobacteria.</title>
        <authorList>
            <person name="Bombar D."/>
            <person name="Heller P."/>
            <person name="Sanchez-Baracaldo P."/>
            <person name="Carter B.J."/>
            <person name="Zert J.P."/>
        </authorList>
    </citation>
    <scope>NUCLEOTIDE SEQUENCE [LARGE SCALE GENOMIC DNA]</scope>
</reference>
<dbReference type="PATRIC" id="fig|1527444.3.peg.92"/>
<evidence type="ECO:0000256" key="7">
    <source>
        <dbReference type="ARBA" id="ARBA00022833"/>
    </source>
</evidence>
<dbReference type="STRING" id="1527444.ucyna2_00092"/>
<dbReference type="Pfam" id="PF02578">
    <property type="entry name" value="Cu-oxidase_4"/>
    <property type="match status" value="1"/>
</dbReference>
<dbReference type="GO" id="GO:0017061">
    <property type="term" value="F:S-methyl-5-thioadenosine phosphorylase activity"/>
    <property type="evidence" value="ECO:0007669"/>
    <property type="project" value="UniProtKB-EC"/>
</dbReference>
<evidence type="ECO:0000256" key="8">
    <source>
        <dbReference type="ARBA" id="ARBA00047989"/>
    </source>
</evidence>
<dbReference type="InterPro" id="IPR011324">
    <property type="entry name" value="Cytotoxic_necrot_fac-like_cat"/>
</dbReference>
<keyword evidence="7" id="KW-0862">Zinc</keyword>
<dbReference type="eggNOG" id="COG1496">
    <property type="taxonomic scope" value="Bacteria"/>
</dbReference>
<dbReference type="GO" id="GO:0005507">
    <property type="term" value="F:copper ion binding"/>
    <property type="evidence" value="ECO:0007669"/>
    <property type="project" value="TreeGrafter"/>
</dbReference>
<dbReference type="Gene3D" id="3.60.140.10">
    <property type="entry name" value="CNF1/YfiH-like putative cysteine hydrolases"/>
    <property type="match status" value="1"/>
</dbReference>
<dbReference type="Proteomes" id="UP000028922">
    <property type="component" value="Unassembled WGS sequence"/>
</dbReference>
<protein>
    <recommendedName>
        <fullName evidence="11">Purine nucleoside phosphorylase</fullName>
    </recommendedName>
</protein>
<name>A0A086CIM0_9CHRO</name>
<comment type="catalytic activity">
    <reaction evidence="9">
        <text>adenosine + phosphate = alpha-D-ribose 1-phosphate + adenine</text>
        <dbReference type="Rhea" id="RHEA:27642"/>
        <dbReference type="ChEBI" id="CHEBI:16335"/>
        <dbReference type="ChEBI" id="CHEBI:16708"/>
        <dbReference type="ChEBI" id="CHEBI:43474"/>
        <dbReference type="ChEBI" id="CHEBI:57720"/>
        <dbReference type="EC" id="2.4.2.1"/>
    </reaction>
    <physiologicalReaction direction="left-to-right" evidence="9">
        <dbReference type="Rhea" id="RHEA:27643"/>
    </physiologicalReaction>
</comment>
<dbReference type="NCBIfam" id="TIGR00726">
    <property type="entry name" value="peptidoglycan editing factor PgeF"/>
    <property type="match status" value="1"/>
</dbReference>
<evidence type="ECO:0000256" key="4">
    <source>
        <dbReference type="ARBA" id="ARBA00022679"/>
    </source>
</evidence>
<dbReference type="AlphaFoldDB" id="A0A086CIM0"/>
<dbReference type="EMBL" id="JPSP01000001">
    <property type="protein sequence ID" value="KFF42034.1"/>
    <property type="molecule type" value="Genomic_DNA"/>
</dbReference>
<evidence type="ECO:0000256" key="1">
    <source>
        <dbReference type="ARBA" id="ARBA00000553"/>
    </source>
</evidence>
<proteinExistence type="inferred from homology"/>